<evidence type="ECO:0000313" key="8">
    <source>
        <dbReference type="EMBL" id="CAL6111898.1"/>
    </source>
</evidence>
<dbReference type="EMBL" id="CATOUU010000859">
    <property type="protein sequence ID" value="CAI9955176.1"/>
    <property type="molecule type" value="Genomic_DNA"/>
</dbReference>
<keyword evidence="9" id="KW-1185">Reference proteome</keyword>
<dbReference type="EMBL" id="CATOUU010000109">
    <property type="protein sequence ID" value="CAI9916738.1"/>
    <property type="molecule type" value="Genomic_DNA"/>
</dbReference>
<evidence type="ECO:0000313" key="4">
    <source>
        <dbReference type="EMBL" id="CAI9955176.1"/>
    </source>
</evidence>
<dbReference type="EMBL" id="CATOUU010000776">
    <property type="protein sequence ID" value="CAI9947393.1"/>
    <property type="molecule type" value="Genomic_DNA"/>
</dbReference>
<evidence type="ECO:0000313" key="5">
    <source>
        <dbReference type="EMBL" id="CAL6040218.1"/>
    </source>
</evidence>
<accession>A0AA86QE74</accession>
<proteinExistence type="predicted"/>
<reference evidence="5 9" key="2">
    <citation type="submission" date="2024-07" db="EMBL/GenBank/DDBJ databases">
        <authorList>
            <person name="Akdeniz Z."/>
        </authorList>
    </citation>
    <scope>NUCLEOTIDE SEQUENCE [LARGE SCALE GENOMIC DNA]</scope>
</reference>
<evidence type="ECO:0000313" key="3">
    <source>
        <dbReference type="EMBL" id="CAI9947393.1"/>
    </source>
</evidence>
<evidence type="ECO:0000313" key="9">
    <source>
        <dbReference type="Proteomes" id="UP001642409"/>
    </source>
</evidence>
<comment type="caution">
    <text evidence="4">The sequence shown here is derived from an EMBL/GenBank/DDBJ whole genome shotgun (WGS) entry which is preliminary data.</text>
</comment>
<protein>
    <submittedName>
        <fullName evidence="5">Hypothetical_protein</fullName>
    </submittedName>
</protein>
<dbReference type="EMBL" id="CAXDID020000725">
    <property type="protein sequence ID" value="CAL6111898.1"/>
    <property type="molecule type" value="Genomic_DNA"/>
</dbReference>
<organism evidence="4">
    <name type="scientific">Hexamita inflata</name>
    <dbReference type="NCBI Taxonomy" id="28002"/>
    <lineage>
        <taxon>Eukaryota</taxon>
        <taxon>Metamonada</taxon>
        <taxon>Diplomonadida</taxon>
        <taxon>Hexamitidae</taxon>
        <taxon>Hexamitinae</taxon>
        <taxon>Hexamita</taxon>
    </lineage>
</organism>
<dbReference type="EMBL" id="CATOUU010000434">
    <property type="protein sequence ID" value="CAI9929381.1"/>
    <property type="molecule type" value="Genomic_DNA"/>
</dbReference>
<dbReference type="EMBL" id="CAXDID020000461">
    <property type="protein sequence ID" value="CAL6093861.1"/>
    <property type="molecule type" value="Genomic_DNA"/>
</dbReference>
<evidence type="ECO:0000313" key="1">
    <source>
        <dbReference type="EMBL" id="CAI9916738.1"/>
    </source>
</evidence>
<dbReference type="EMBL" id="CAXDID020000467">
    <property type="protein sequence ID" value="CAL6094581.1"/>
    <property type="molecule type" value="Genomic_DNA"/>
</dbReference>
<dbReference type="EMBL" id="CAXDID020000145">
    <property type="protein sequence ID" value="CAL6040218.1"/>
    <property type="molecule type" value="Genomic_DNA"/>
</dbReference>
<evidence type="ECO:0000313" key="2">
    <source>
        <dbReference type="EMBL" id="CAI9929381.1"/>
    </source>
</evidence>
<sequence>MLYLSPEFVIYLVLQLMLYFLENEILFETEKKYYQQQQIEVSHNTVSLQERKIQIFCQVTSPSAFYLKSICAAGLVVECLLATQEIRVRFPGGAHFFFLCTELTVLTTLQVVAGLKRVGRQYWKYLASFQKLLRSGQIRNIIQYNLNAIKNHSTASAE</sequence>
<gene>
    <name evidence="2" type="ORF">HINF_LOCUS17026</name>
    <name evidence="3" type="ORF">HINF_LOCUS35038</name>
    <name evidence="5" type="ORF">HINF_LOCUS38226</name>
    <name evidence="4" type="ORF">HINF_LOCUS42821</name>
    <name evidence="1" type="ORF">HINF_LOCUS4383</name>
    <name evidence="6" type="ORF">HINF_LOCUS67193</name>
    <name evidence="7" type="ORF">HINF_LOCUS67538</name>
    <name evidence="8" type="ORF">HINF_LOCUS76770</name>
</gene>
<dbReference type="AlphaFoldDB" id="A0AA86QE74"/>
<evidence type="ECO:0000313" key="7">
    <source>
        <dbReference type="EMBL" id="CAL6094581.1"/>
    </source>
</evidence>
<evidence type="ECO:0000313" key="6">
    <source>
        <dbReference type="EMBL" id="CAL6093861.1"/>
    </source>
</evidence>
<name>A0AA86QE74_9EUKA</name>
<reference evidence="4" key="1">
    <citation type="submission" date="2023-06" db="EMBL/GenBank/DDBJ databases">
        <authorList>
            <person name="Kurt Z."/>
        </authorList>
    </citation>
    <scope>NUCLEOTIDE SEQUENCE</scope>
</reference>
<dbReference type="Proteomes" id="UP001642409">
    <property type="component" value="Unassembled WGS sequence"/>
</dbReference>